<dbReference type="AlphaFoldDB" id="A0A2K9NB69"/>
<dbReference type="OrthoDB" id="8477078at2"/>
<dbReference type="SUPFAM" id="SSF69318">
    <property type="entry name" value="Integrin alpha N-terminal domain"/>
    <property type="match status" value="2"/>
</dbReference>
<dbReference type="EMBL" id="CP025611">
    <property type="protein sequence ID" value="AUN30329.1"/>
    <property type="molecule type" value="Genomic_DNA"/>
</dbReference>
<sequence length="425" mass="45681">MSSQILTFDKSGLTLRSLTGMSMPLPGVDTRGVNAVVAGTLSSDGVADVVVGRDDGTFSWFDGQKGGEKPVEHVLELPLPIPRMFGVERITDLMGIADANGDGRNDVIFSSYLLYSDTPNLGIDPGPDDEVHILPFPYGDDALPPPSGAPAEEPIFTILPYPLPPRPIAVGEPYPGTDLTKIDFSNIKVDLRGVLMTTGNEVYIPGPEQGIAVGEPHPGTGRYAEPAKQIYGVDTDTGNVYVIWDNQDRNKEFVALGNLDARGGVDVLFKDKTTGDLYVKNDLSDAYFVSGITSDGTVSVAAVGNFQGNDSLDEILFYDASSREFSIWIHPPFDIATSYMVGVDYFKTVFKLDFGWDFVGTQDIDGDGIEDIIVAAVGDFAPYRPGSLAPVAYYSSATEELVELGSFDPFTLKAIGNFFDGPSIL</sequence>
<keyword evidence="2" id="KW-1185">Reference proteome</keyword>
<gene>
    <name evidence="1" type="ORF">C0V82_08860</name>
</gene>
<dbReference type="KEGG" id="ncb:C0V82_08860"/>
<evidence type="ECO:0000313" key="2">
    <source>
        <dbReference type="Proteomes" id="UP000234752"/>
    </source>
</evidence>
<protein>
    <recommendedName>
        <fullName evidence="3">VCBS repeat-containing protein</fullName>
    </recommendedName>
</protein>
<reference evidence="1 2" key="1">
    <citation type="submission" date="2017-12" db="EMBL/GenBank/DDBJ databases">
        <title>Genomes of bacteria within cyanobacterial aggregates.</title>
        <authorList>
            <person name="Cai H."/>
        </authorList>
    </citation>
    <scope>NUCLEOTIDE SEQUENCE [LARGE SCALE GENOMIC DNA]</scope>
    <source>
        <strain evidence="1 2">TH16</strain>
    </source>
</reference>
<dbReference type="RefSeq" id="WP_102112020.1">
    <property type="nucleotide sequence ID" value="NZ_BMGN01000002.1"/>
</dbReference>
<proteinExistence type="predicted"/>
<dbReference type="Proteomes" id="UP000234752">
    <property type="component" value="Chromosome eg_1"/>
</dbReference>
<organism evidence="1 2">
    <name type="scientific">Niveispirillum cyanobacteriorum</name>
    <dbReference type="NCBI Taxonomy" id="1612173"/>
    <lineage>
        <taxon>Bacteria</taxon>
        <taxon>Pseudomonadati</taxon>
        <taxon>Pseudomonadota</taxon>
        <taxon>Alphaproteobacteria</taxon>
        <taxon>Rhodospirillales</taxon>
        <taxon>Azospirillaceae</taxon>
        <taxon>Niveispirillum</taxon>
    </lineage>
</organism>
<accession>A0A2K9NB69</accession>
<dbReference type="InterPro" id="IPR028994">
    <property type="entry name" value="Integrin_alpha_N"/>
</dbReference>
<evidence type="ECO:0000313" key="1">
    <source>
        <dbReference type="EMBL" id="AUN30329.1"/>
    </source>
</evidence>
<name>A0A2K9NB69_9PROT</name>
<evidence type="ECO:0008006" key="3">
    <source>
        <dbReference type="Google" id="ProtNLM"/>
    </source>
</evidence>